<dbReference type="PROSITE" id="PS51651">
    <property type="entry name" value="DOCKER"/>
    <property type="match status" value="1"/>
</dbReference>
<dbReference type="InterPro" id="IPR043162">
    <property type="entry name" value="DOCK_C_lobe_C"/>
</dbReference>
<name>A0A6P3H0X7_BISBB</name>
<evidence type="ECO:0000313" key="3">
    <source>
        <dbReference type="Proteomes" id="UP000515208"/>
    </source>
</evidence>
<keyword evidence="3" id="KW-1185">Reference proteome</keyword>
<dbReference type="InterPro" id="IPR027357">
    <property type="entry name" value="DOCKER_dom"/>
</dbReference>
<dbReference type="KEGG" id="bbis:104984277"/>
<evidence type="ECO:0000313" key="4">
    <source>
        <dbReference type="RefSeq" id="XP_010832245.1"/>
    </source>
</evidence>
<proteinExistence type="inferred from homology"/>
<evidence type="ECO:0000256" key="1">
    <source>
        <dbReference type="PROSITE-ProRule" id="PRU00984"/>
    </source>
</evidence>
<evidence type="ECO:0000259" key="2">
    <source>
        <dbReference type="PROSITE" id="PS51651"/>
    </source>
</evidence>
<dbReference type="Gene3D" id="1.20.58.740">
    <property type="match status" value="1"/>
</dbReference>
<dbReference type="PANTHER" id="PTHR23317:SF81">
    <property type="entry name" value="DEDICATOR OF CYTOKINESIS PROTEIN 11"/>
    <property type="match status" value="1"/>
</dbReference>
<dbReference type="InterPro" id="IPR026791">
    <property type="entry name" value="DOCK"/>
</dbReference>
<dbReference type="AlphaFoldDB" id="A0A6P3H0X7"/>
<gene>
    <name evidence="4" type="primary">LOC104984277</name>
</gene>
<dbReference type="GO" id="GO:0051491">
    <property type="term" value="P:positive regulation of filopodium assembly"/>
    <property type="evidence" value="ECO:0007669"/>
    <property type="project" value="TreeGrafter"/>
</dbReference>
<dbReference type="Proteomes" id="UP000515208">
    <property type="component" value="Unplaced"/>
</dbReference>
<dbReference type="GO" id="GO:0007264">
    <property type="term" value="P:small GTPase-mediated signal transduction"/>
    <property type="evidence" value="ECO:0007669"/>
    <property type="project" value="InterPro"/>
</dbReference>
<dbReference type="InterPro" id="IPR046773">
    <property type="entry name" value="DOCKER_Lobe_C"/>
</dbReference>
<reference evidence="4" key="1">
    <citation type="submission" date="2025-08" db="UniProtKB">
        <authorList>
            <consortium name="RefSeq"/>
        </authorList>
    </citation>
    <scope>IDENTIFICATION</scope>
    <source>
        <tissue evidence="4">Blood</tissue>
    </source>
</reference>
<dbReference type="RefSeq" id="XP_010832245.1">
    <property type="nucleotide sequence ID" value="XM_010833943.1"/>
</dbReference>
<dbReference type="GO" id="GO:0005085">
    <property type="term" value="F:guanyl-nucleotide exchange factor activity"/>
    <property type="evidence" value="ECO:0007669"/>
    <property type="project" value="InterPro"/>
</dbReference>
<dbReference type="GO" id="GO:0002315">
    <property type="term" value="P:marginal zone B cell differentiation"/>
    <property type="evidence" value="ECO:0007669"/>
    <property type="project" value="TreeGrafter"/>
</dbReference>
<sequence>MIQLLLKLQGCVSVQVNSGPLAYARAVLNDSQDSKYPPKKVNELKDMFRKFIQACSIALELNEWLMKEDQIEYHEELTSNFRDMAKELSDIIHEQASIRVIEKENMIWVPKVLLSKPISLKWCYNEI</sequence>
<dbReference type="PANTHER" id="PTHR23317">
    <property type="entry name" value="DEDICATOR OF CYTOKINESIS DOCK"/>
    <property type="match status" value="1"/>
</dbReference>
<comment type="similarity">
    <text evidence="1">Belongs to the DOCK family.</text>
</comment>
<accession>A0A6P3H0X7</accession>
<feature type="domain" description="DOCKER" evidence="2">
    <location>
        <begin position="1"/>
        <end position="97"/>
    </location>
</feature>
<dbReference type="Pfam" id="PF20421">
    <property type="entry name" value="DHR-2_Lobe_C"/>
    <property type="match status" value="1"/>
</dbReference>
<feature type="non-terminal residue" evidence="4">
    <location>
        <position position="127"/>
    </location>
</feature>
<organism evidence="3 4">
    <name type="scientific">Bison bison bison</name>
    <name type="common">North American plains bison</name>
    <dbReference type="NCBI Taxonomy" id="43346"/>
    <lineage>
        <taxon>Eukaryota</taxon>
        <taxon>Metazoa</taxon>
        <taxon>Chordata</taxon>
        <taxon>Craniata</taxon>
        <taxon>Vertebrata</taxon>
        <taxon>Euteleostomi</taxon>
        <taxon>Mammalia</taxon>
        <taxon>Eutheria</taxon>
        <taxon>Laurasiatheria</taxon>
        <taxon>Artiodactyla</taxon>
        <taxon>Ruminantia</taxon>
        <taxon>Pecora</taxon>
        <taxon>Bovidae</taxon>
        <taxon>Bovinae</taxon>
        <taxon>Bison</taxon>
    </lineage>
</organism>
<protein>
    <submittedName>
        <fullName evidence="4">Dedicator of cytokinesis protein 11-like</fullName>
    </submittedName>
</protein>
<dbReference type="GeneID" id="104984277"/>